<keyword evidence="6" id="KW-1185">Reference proteome</keyword>
<gene>
    <name evidence="5" type="ORF">FYJ51_11680</name>
</gene>
<evidence type="ECO:0000259" key="4">
    <source>
        <dbReference type="Pfam" id="PF00248"/>
    </source>
</evidence>
<comment type="caution">
    <text evidence="5">The sequence shown here is derived from an EMBL/GenBank/DDBJ whole genome shotgun (WGS) entry which is preliminary data.</text>
</comment>
<dbReference type="PRINTS" id="PR00069">
    <property type="entry name" value="ALDKETRDTASE"/>
</dbReference>
<dbReference type="GO" id="GO:0016616">
    <property type="term" value="F:oxidoreductase activity, acting on the CH-OH group of donors, NAD or NADP as acceptor"/>
    <property type="evidence" value="ECO:0007669"/>
    <property type="project" value="UniProtKB-ARBA"/>
</dbReference>
<dbReference type="InterPro" id="IPR020471">
    <property type="entry name" value="AKR"/>
</dbReference>
<evidence type="ECO:0000256" key="3">
    <source>
        <dbReference type="ARBA" id="ARBA00023002"/>
    </source>
</evidence>
<dbReference type="Pfam" id="PF00248">
    <property type="entry name" value="Aldo_ket_red"/>
    <property type="match status" value="1"/>
</dbReference>
<dbReference type="Proteomes" id="UP000461880">
    <property type="component" value="Unassembled WGS sequence"/>
</dbReference>
<keyword evidence="2" id="KW-0521">NADP</keyword>
<keyword evidence="3" id="KW-0560">Oxidoreductase</keyword>
<accession>A0A7X2TH84</accession>
<dbReference type="AlphaFoldDB" id="A0A7X2TH84"/>
<comment type="similarity">
    <text evidence="1">Belongs to the aldo/keto reductase family.</text>
</comment>
<sequence length="290" mass="32471">MFSACSFGHRFLEYNNSRRTFSSMPKFNEMIRLHNGIEMPSLAFDTYGLTAGTAHDAVLHHLQCGGRHIDTSADFGVEKQIAAAIADSGIPRNELFLTDEIPGGEANHDAAVRAVEVSLKRLASDYVDLLLMGWCGGTSKDDPDNTKADTAWSALETVYKNGNAHSIGILDFQPWQIEYLLQRTEIVPMVSLVPIYPGYPSTASVKANKEHNFCTVAYLPKKIRQVLDSTEIHIFAEKYHTDPLDIVTQYVRQKADALTISVPFNEVKEESFRFSEPELKYLDVMKDYGV</sequence>
<evidence type="ECO:0000313" key="6">
    <source>
        <dbReference type="Proteomes" id="UP000461880"/>
    </source>
</evidence>
<feature type="domain" description="NADP-dependent oxidoreductase" evidence="4">
    <location>
        <begin position="53"/>
        <end position="199"/>
    </location>
</feature>
<proteinExistence type="inferred from homology"/>
<evidence type="ECO:0000256" key="1">
    <source>
        <dbReference type="ARBA" id="ARBA00007905"/>
    </source>
</evidence>
<dbReference type="PANTHER" id="PTHR43827:SF3">
    <property type="entry name" value="NADP-DEPENDENT OXIDOREDUCTASE DOMAIN-CONTAINING PROTEIN"/>
    <property type="match status" value="1"/>
</dbReference>
<dbReference type="InterPro" id="IPR023210">
    <property type="entry name" value="NADP_OxRdtase_dom"/>
</dbReference>
<dbReference type="Gene3D" id="3.20.20.100">
    <property type="entry name" value="NADP-dependent oxidoreductase domain"/>
    <property type="match status" value="1"/>
</dbReference>
<protein>
    <submittedName>
        <fullName evidence="5">Aldo/keto reductase</fullName>
    </submittedName>
</protein>
<reference evidence="5 6" key="1">
    <citation type="submission" date="2019-08" db="EMBL/GenBank/DDBJ databases">
        <title>In-depth cultivation of the pig gut microbiome towards novel bacterial diversity and tailored functional studies.</title>
        <authorList>
            <person name="Wylensek D."/>
            <person name="Hitch T.C.A."/>
            <person name="Clavel T."/>
        </authorList>
    </citation>
    <scope>NUCLEOTIDE SEQUENCE [LARGE SCALE GENOMIC DNA]</scope>
    <source>
        <strain evidence="5 6">Oil+RF-744-GAM-WT-6</strain>
    </source>
</reference>
<dbReference type="InterPro" id="IPR036812">
    <property type="entry name" value="NAD(P)_OxRdtase_dom_sf"/>
</dbReference>
<evidence type="ECO:0000256" key="2">
    <source>
        <dbReference type="ARBA" id="ARBA00022857"/>
    </source>
</evidence>
<dbReference type="SUPFAM" id="SSF51430">
    <property type="entry name" value="NAD(P)-linked oxidoreductase"/>
    <property type="match status" value="1"/>
</dbReference>
<organism evidence="5 6">
    <name type="scientific">Stecheria intestinalis</name>
    <dbReference type="NCBI Taxonomy" id="2606630"/>
    <lineage>
        <taxon>Bacteria</taxon>
        <taxon>Bacillati</taxon>
        <taxon>Bacillota</taxon>
        <taxon>Erysipelotrichia</taxon>
        <taxon>Erysipelotrichales</taxon>
        <taxon>Erysipelotrichaceae</taxon>
        <taxon>Stecheria</taxon>
    </lineage>
</organism>
<name>A0A7X2TH84_9FIRM</name>
<evidence type="ECO:0000313" key="5">
    <source>
        <dbReference type="EMBL" id="MSS59553.1"/>
    </source>
</evidence>
<dbReference type="PANTHER" id="PTHR43827">
    <property type="entry name" value="2,5-DIKETO-D-GLUCONIC ACID REDUCTASE"/>
    <property type="match status" value="1"/>
</dbReference>
<dbReference type="EMBL" id="VUMN01000036">
    <property type="protein sequence ID" value="MSS59553.1"/>
    <property type="molecule type" value="Genomic_DNA"/>
</dbReference>